<dbReference type="EMBL" id="BAAAGG010000005">
    <property type="protein sequence ID" value="GAA0758432.1"/>
    <property type="molecule type" value="Genomic_DNA"/>
</dbReference>
<dbReference type="Proteomes" id="UP001500185">
    <property type="component" value="Unassembled WGS sequence"/>
</dbReference>
<accession>A0ABP3VGC6</accession>
<comment type="caution">
    <text evidence="3">The sequence shown here is derived from an EMBL/GenBank/DDBJ whole genome shotgun (WGS) entry which is preliminary data.</text>
</comment>
<sequence length="133" mass="15757">MNANELPDEWIVSRMTIEEQLNYKFILSLEGNDVASNLKWVMSSNSLAVMPKPKFETWFIEGKLIPNFHYILIKDDYSDLEECLNYYIQNPEEALQINENAKAYVAQFQNKFNEDLLSLLVMKKYFKKTKQLF</sequence>
<keyword evidence="1" id="KW-0808">Transferase</keyword>
<dbReference type="InterPro" id="IPR051091">
    <property type="entry name" value="O-Glucosyltr/Glycosyltrsf_90"/>
</dbReference>
<evidence type="ECO:0000259" key="2">
    <source>
        <dbReference type="Pfam" id="PF05686"/>
    </source>
</evidence>
<evidence type="ECO:0000313" key="4">
    <source>
        <dbReference type="Proteomes" id="UP001500185"/>
    </source>
</evidence>
<feature type="domain" description="Glycosyl transferase CAP10" evidence="2">
    <location>
        <begin position="12"/>
        <end position="107"/>
    </location>
</feature>
<reference evidence="4" key="1">
    <citation type="journal article" date="2019" name="Int. J. Syst. Evol. Microbiol.">
        <title>The Global Catalogue of Microorganisms (GCM) 10K type strain sequencing project: providing services to taxonomists for standard genome sequencing and annotation.</title>
        <authorList>
            <consortium name="The Broad Institute Genomics Platform"/>
            <consortium name="The Broad Institute Genome Sequencing Center for Infectious Disease"/>
            <person name="Wu L."/>
            <person name="Ma J."/>
        </authorList>
    </citation>
    <scope>NUCLEOTIDE SEQUENCE [LARGE SCALE GENOMIC DNA]</scope>
    <source>
        <strain evidence="4">JCM 16231</strain>
    </source>
</reference>
<dbReference type="Pfam" id="PF05686">
    <property type="entry name" value="Glyco_transf_90"/>
    <property type="match status" value="1"/>
</dbReference>
<name>A0ABP3VGC6_9FLAO</name>
<keyword evidence="4" id="KW-1185">Reference proteome</keyword>
<dbReference type="RefSeq" id="WP_224454086.1">
    <property type="nucleotide sequence ID" value="NZ_BAAAGG010000005.1"/>
</dbReference>
<organism evidence="3 4">
    <name type="scientific">Psychroflexus lacisalsi</name>
    <dbReference type="NCBI Taxonomy" id="503928"/>
    <lineage>
        <taxon>Bacteria</taxon>
        <taxon>Pseudomonadati</taxon>
        <taxon>Bacteroidota</taxon>
        <taxon>Flavobacteriia</taxon>
        <taxon>Flavobacteriales</taxon>
        <taxon>Flavobacteriaceae</taxon>
        <taxon>Psychroflexus</taxon>
    </lineage>
</organism>
<dbReference type="PANTHER" id="PTHR12203">
    <property type="entry name" value="KDEL LYS-ASP-GLU-LEU CONTAINING - RELATED"/>
    <property type="match status" value="1"/>
</dbReference>
<evidence type="ECO:0000256" key="1">
    <source>
        <dbReference type="ARBA" id="ARBA00022679"/>
    </source>
</evidence>
<dbReference type="PANTHER" id="PTHR12203:SF35">
    <property type="entry name" value="PROTEIN O-GLUCOSYLTRANSFERASE 1"/>
    <property type="match status" value="1"/>
</dbReference>
<gene>
    <name evidence="3" type="ORF">GCM10009433_15610</name>
</gene>
<protein>
    <recommendedName>
        <fullName evidence="2">Glycosyl transferase CAP10 domain-containing protein</fullName>
    </recommendedName>
</protein>
<dbReference type="InterPro" id="IPR006598">
    <property type="entry name" value="CAP10"/>
</dbReference>
<proteinExistence type="predicted"/>
<evidence type="ECO:0000313" key="3">
    <source>
        <dbReference type="EMBL" id="GAA0758432.1"/>
    </source>
</evidence>